<evidence type="ECO:0000313" key="1">
    <source>
        <dbReference type="EMBL" id="CAG5111112.1"/>
    </source>
</evidence>
<proteinExistence type="predicted"/>
<reference evidence="1 2" key="1">
    <citation type="submission" date="2021-04" db="EMBL/GenBank/DDBJ databases">
        <authorList>
            <person name="Bliznina A."/>
        </authorList>
    </citation>
    <scope>NUCLEOTIDE SEQUENCE [LARGE SCALE GENOMIC DNA]</scope>
</reference>
<keyword evidence="2" id="KW-1185">Reference proteome</keyword>
<name>A0ABN7T6B0_OIKDI</name>
<accession>A0ABN7T6B0</accession>
<sequence length="140" mass="15596">MKLFGSALLAVTLAAREKDAARRLNKIKGHTATLIDLMDNNTTASDKNVGRVQAWTDKLFSQLEGLDLTRCAADEVAEEDDTAVFDQENYCKLAGQVQTALRSYLRTFVCVDSYPKKNFEKAFSKRTNRVRNIAARAGDC</sequence>
<protein>
    <submittedName>
        <fullName evidence="1">Oidioi.mRNA.OKI2018_I69.chr2.g5446.t1.cds</fullName>
    </submittedName>
</protein>
<dbReference type="Proteomes" id="UP001158576">
    <property type="component" value="Chromosome 2"/>
</dbReference>
<dbReference type="EMBL" id="OU015567">
    <property type="protein sequence ID" value="CAG5111112.1"/>
    <property type="molecule type" value="Genomic_DNA"/>
</dbReference>
<evidence type="ECO:0000313" key="2">
    <source>
        <dbReference type="Proteomes" id="UP001158576"/>
    </source>
</evidence>
<organism evidence="1 2">
    <name type="scientific">Oikopleura dioica</name>
    <name type="common">Tunicate</name>
    <dbReference type="NCBI Taxonomy" id="34765"/>
    <lineage>
        <taxon>Eukaryota</taxon>
        <taxon>Metazoa</taxon>
        <taxon>Chordata</taxon>
        <taxon>Tunicata</taxon>
        <taxon>Appendicularia</taxon>
        <taxon>Copelata</taxon>
        <taxon>Oikopleuridae</taxon>
        <taxon>Oikopleura</taxon>
    </lineage>
</organism>
<gene>
    <name evidence="1" type="ORF">OKIOD_LOCUS14211</name>
</gene>